<dbReference type="VEuPathDB" id="TrichDB:TVAGG3_0334730"/>
<keyword evidence="1" id="KW-1133">Transmembrane helix</keyword>
<dbReference type="EMBL" id="DS113436">
    <property type="protein sequence ID" value="EAY05950.1"/>
    <property type="molecule type" value="Genomic_DNA"/>
</dbReference>
<proteinExistence type="predicted"/>
<reference evidence="2" key="2">
    <citation type="journal article" date="2007" name="Science">
        <title>Draft genome sequence of the sexually transmitted pathogen Trichomonas vaginalis.</title>
        <authorList>
            <person name="Carlton J.M."/>
            <person name="Hirt R.P."/>
            <person name="Silva J.C."/>
            <person name="Delcher A.L."/>
            <person name="Schatz M."/>
            <person name="Zhao Q."/>
            <person name="Wortman J.R."/>
            <person name="Bidwell S.L."/>
            <person name="Alsmark U.C.M."/>
            <person name="Besteiro S."/>
            <person name="Sicheritz-Ponten T."/>
            <person name="Noel C.J."/>
            <person name="Dacks J.B."/>
            <person name="Foster P.G."/>
            <person name="Simillion C."/>
            <person name="Van de Peer Y."/>
            <person name="Miranda-Saavedra D."/>
            <person name="Barton G.J."/>
            <person name="Westrop G.D."/>
            <person name="Mueller S."/>
            <person name="Dessi D."/>
            <person name="Fiori P.L."/>
            <person name="Ren Q."/>
            <person name="Paulsen I."/>
            <person name="Zhang H."/>
            <person name="Bastida-Corcuera F.D."/>
            <person name="Simoes-Barbosa A."/>
            <person name="Brown M.T."/>
            <person name="Hayes R.D."/>
            <person name="Mukherjee M."/>
            <person name="Okumura C.Y."/>
            <person name="Schneider R."/>
            <person name="Smith A.J."/>
            <person name="Vanacova S."/>
            <person name="Villalvazo M."/>
            <person name="Haas B.J."/>
            <person name="Pertea M."/>
            <person name="Feldblyum T.V."/>
            <person name="Utterback T.R."/>
            <person name="Shu C.L."/>
            <person name="Osoegawa K."/>
            <person name="de Jong P.J."/>
            <person name="Hrdy I."/>
            <person name="Horvathova L."/>
            <person name="Zubacova Z."/>
            <person name="Dolezal P."/>
            <person name="Malik S.B."/>
            <person name="Logsdon J.M. Jr."/>
            <person name="Henze K."/>
            <person name="Gupta A."/>
            <person name="Wang C.C."/>
            <person name="Dunne R.L."/>
            <person name="Upcroft J.A."/>
            <person name="Upcroft P."/>
            <person name="White O."/>
            <person name="Salzberg S.L."/>
            <person name="Tang P."/>
            <person name="Chiu C.-H."/>
            <person name="Lee Y.-S."/>
            <person name="Embley T.M."/>
            <person name="Coombs G.H."/>
            <person name="Mottram J.C."/>
            <person name="Tachezy J."/>
            <person name="Fraser-Liggett C.M."/>
            <person name="Johnson P.J."/>
        </authorList>
    </citation>
    <scope>NUCLEOTIDE SEQUENCE [LARGE SCALE GENOMIC DNA]</scope>
    <source>
        <strain evidence="2">G3</strain>
    </source>
</reference>
<feature type="transmembrane region" description="Helical" evidence="1">
    <location>
        <begin position="168"/>
        <end position="187"/>
    </location>
</feature>
<organism evidence="2 3">
    <name type="scientific">Trichomonas vaginalis (strain ATCC PRA-98 / G3)</name>
    <dbReference type="NCBI Taxonomy" id="412133"/>
    <lineage>
        <taxon>Eukaryota</taxon>
        <taxon>Metamonada</taxon>
        <taxon>Parabasalia</taxon>
        <taxon>Trichomonadida</taxon>
        <taxon>Trichomonadidae</taxon>
        <taxon>Trichomonas</taxon>
    </lineage>
</organism>
<keyword evidence="1" id="KW-0812">Transmembrane</keyword>
<dbReference type="KEGG" id="tva:4763822"/>
<evidence type="ECO:0000313" key="3">
    <source>
        <dbReference type="Proteomes" id="UP000001542"/>
    </source>
</evidence>
<sequence length="221" mass="24563">MTTETSSFFKKMTNIYLTTAVADVFANTIIRGIQCADCPIDFVDAVLHGCHTATTFIAHPIADKILENISQSYKYHSQDENGCKIYAYVAGGIATAGLITAINFPLDQFRTSRKEGKFNMPKASEFTGFFVNQVGSKLGSMFACQMLGSIAAKEYTNPFIRWTRDQALLASVNFVSTIFVVPIALVSRKNIKQLFTKWVKQLYPNMILCDSVGHFMSLSSF</sequence>
<dbReference type="VEuPathDB" id="TrichDB:TVAG_087280"/>
<dbReference type="OrthoDB" id="10442989at2759"/>
<dbReference type="RefSeq" id="XP_001318173.1">
    <property type="nucleotide sequence ID" value="XM_001318138.1"/>
</dbReference>
<protein>
    <recommendedName>
        <fullName evidence="4">Mitochondrial carrier protein</fullName>
    </recommendedName>
</protein>
<evidence type="ECO:0000256" key="1">
    <source>
        <dbReference type="SAM" id="Phobius"/>
    </source>
</evidence>
<dbReference type="AlphaFoldDB" id="A2EN42"/>
<gene>
    <name evidence="2" type="ORF">TVAG_087280</name>
</gene>
<dbReference type="Proteomes" id="UP000001542">
    <property type="component" value="Unassembled WGS sequence"/>
</dbReference>
<reference evidence="2" key="1">
    <citation type="submission" date="2006-10" db="EMBL/GenBank/DDBJ databases">
        <authorList>
            <person name="Amadeo P."/>
            <person name="Zhao Q."/>
            <person name="Wortman J."/>
            <person name="Fraser-Liggett C."/>
            <person name="Carlton J."/>
        </authorList>
    </citation>
    <scope>NUCLEOTIDE SEQUENCE</scope>
    <source>
        <strain evidence="2">G3</strain>
    </source>
</reference>
<keyword evidence="1" id="KW-0472">Membrane</keyword>
<feature type="transmembrane region" description="Helical" evidence="1">
    <location>
        <begin position="85"/>
        <end position="106"/>
    </location>
</feature>
<name>A2EN42_TRIV3</name>
<dbReference type="InParanoid" id="A2EN42"/>
<evidence type="ECO:0000313" key="2">
    <source>
        <dbReference type="EMBL" id="EAY05950.1"/>
    </source>
</evidence>
<accession>A2EN42</accession>
<evidence type="ECO:0008006" key="4">
    <source>
        <dbReference type="Google" id="ProtNLM"/>
    </source>
</evidence>
<keyword evidence="3" id="KW-1185">Reference proteome</keyword>